<dbReference type="Gene3D" id="1.10.10.10">
    <property type="entry name" value="Winged helix-like DNA-binding domain superfamily/Winged helix DNA-binding domain"/>
    <property type="match status" value="1"/>
</dbReference>
<dbReference type="GO" id="GO:0008408">
    <property type="term" value="F:3'-5' exonuclease activity"/>
    <property type="evidence" value="ECO:0007669"/>
    <property type="project" value="TreeGrafter"/>
</dbReference>
<dbReference type="SUPFAM" id="SSF158682">
    <property type="entry name" value="TerB-like"/>
    <property type="match status" value="1"/>
</dbReference>
<evidence type="ECO:0000256" key="1">
    <source>
        <dbReference type="ARBA" id="ARBA00022839"/>
    </source>
</evidence>
<dbReference type="Gene3D" id="3.40.50.10190">
    <property type="entry name" value="BRCT domain"/>
    <property type="match status" value="1"/>
</dbReference>
<dbReference type="InterPro" id="IPR013324">
    <property type="entry name" value="RNA_pol_sigma_r3/r4-like"/>
</dbReference>
<dbReference type="GO" id="GO:0045004">
    <property type="term" value="P:DNA replication proofreading"/>
    <property type="evidence" value="ECO:0007669"/>
    <property type="project" value="TreeGrafter"/>
</dbReference>
<gene>
    <name evidence="3" type="primary">polC4</name>
    <name evidence="3" type="ORF">CUROG_07410</name>
</gene>
<keyword evidence="4" id="KW-1185">Reference proteome</keyword>
<organism evidence="3 4">
    <name type="scientific">Corynebacterium urogenitale</name>
    <dbReference type="NCBI Taxonomy" id="2487892"/>
    <lineage>
        <taxon>Bacteria</taxon>
        <taxon>Bacillati</taxon>
        <taxon>Actinomycetota</taxon>
        <taxon>Actinomycetes</taxon>
        <taxon>Mycobacteriales</taxon>
        <taxon>Corynebacteriaceae</taxon>
        <taxon>Corynebacterium</taxon>
    </lineage>
</organism>
<accession>A0A5J6ZB19</accession>
<dbReference type="GO" id="GO:0003677">
    <property type="term" value="F:DNA binding"/>
    <property type="evidence" value="ECO:0007669"/>
    <property type="project" value="InterPro"/>
</dbReference>
<dbReference type="GO" id="GO:0003887">
    <property type="term" value="F:DNA-directed DNA polymerase activity"/>
    <property type="evidence" value="ECO:0007669"/>
    <property type="project" value="UniProtKB-EC"/>
</dbReference>
<name>A0A5J6ZB19_9CORY</name>
<evidence type="ECO:0000259" key="2">
    <source>
        <dbReference type="SMART" id="SM00479"/>
    </source>
</evidence>
<dbReference type="GO" id="GO:0003700">
    <property type="term" value="F:DNA-binding transcription factor activity"/>
    <property type="evidence" value="ECO:0007669"/>
    <property type="project" value="InterPro"/>
</dbReference>
<dbReference type="EC" id="2.7.7.7" evidence="3"/>
<protein>
    <submittedName>
        <fullName evidence="3">DNA polymerase III PolC-type</fullName>
        <ecNumber evidence="3">2.7.7.7</ecNumber>
    </submittedName>
</protein>
<dbReference type="PANTHER" id="PTHR30231:SF37">
    <property type="entry name" value="EXODEOXYRIBONUCLEASE 10"/>
    <property type="match status" value="1"/>
</dbReference>
<dbReference type="OrthoDB" id="3928741at2"/>
<dbReference type="NCBIfam" id="TIGR00573">
    <property type="entry name" value="dnaq"/>
    <property type="match status" value="1"/>
</dbReference>
<dbReference type="InterPro" id="IPR036420">
    <property type="entry name" value="BRCT_dom_sf"/>
</dbReference>
<keyword evidence="1" id="KW-0269">Exonuclease</keyword>
<dbReference type="GO" id="GO:0006352">
    <property type="term" value="P:DNA-templated transcription initiation"/>
    <property type="evidence" value="ECO:0007669"/>
    <property type="project" value="InterPro"/>
</dbReference>
<dbReference type="RefSeq" id="WP_151903151.1">
    <property type="nucleotide sequence ID" value="NZ_CP045032.1"/>
</dbReference>
<dbReference type="InterPro" id="IPR036397">
    <property type="entry name" value="RNaseH_sf"/>
</dbReference>
<dbReference type="SMART" id="SM00479">
    <property type="entry name" value="EXOIII"/>
    <property type="match status" value="1"/>
</dbReference>
<keyword evidence="3" id="KW-0808">Transferase</keyword>
<dbReference type="FunFam" id="3.30.420.10:FF:000045">
    <property type="entry name" value="3'-5' exonuclease DinG"/>
    <property type="match status" value="1"/>
</dbReference>
<dbReference type="InterPro" id="IPR007630">
    <property type="entry name" value="RNA_pol_sigma70_r4"/>
</dbReference>
<dbReference type="Gene3D" id="3.30.420.10">
    <property type="entry name" value="Ribonuclease H-like superfamily/Ribonuclease H"/>
    <property type="match status" value="1"/>
</dbReference>
<keyword evidence="1" id="KW-0378">Hydrolase</keyword>
<feature type="domain" description="Exonuclease" evidence="2">
    <location>
        <begin position="6"/>
        <end position="171"/>
    </location>
</feature>
<dbReference type="InterPro" id="IPR036388">
    <property type="entry name" value="WH-like_DNA-bd_sf"/>
</dbReference>
<keyword evidence="3" id="KW-0548">Nucleotidyltransferase</keyword>
<dbReference type="KEGG" id="cuo:CUROG_07410"/>
<dbReference type="EMBL" id="CP045032">
    <property type="protein sequence ID" value="QFQ02835.1"/>
    <property type="molecule type" value="Genomic_DNA"/>
</dbReference>
<dbReference type="InterPro" id="IPR012337">
    <property type="entry name" value="RNaseH-like_sf"/>
</dbReference>
<dbReference type="Pfam" id="PF00929">
    <property type="entry name" value="RNase_T"/>
    <property type="match status" value="1"/>
</dbReference>
<dbReference type="Proteomes" id="UP000326711">
    <property type="component" value="Chromosome"/>
</dbReference>
<dbReference type="GO" id="GO:0005829">
    <property type="term" value="C:cytosol"/>
    <property type="evidence" value="ECO:0007669"/>
    <property type="project" value="TreeGrafter"/>
</dbReference>
<dbReference type="AlphaFoldDB" id="A0A5J6ZB19"/>
<evidence type="ECO:0000313" key="4">
    <source>
        <dbReference type="Proteomes" id="UP000326711"/>
    </source>
</evidence>
<dbReference type="Pfam" id="PF04545">
    <property type="entry name" value="Sigma70_r4"/>
    <property type="match status" value="1"/>
</dbReference>
<dbReference type="CDD" id="cd06127">
    <property type="entry name" value="DEDDh"/>
    <property type="match status" value="1"/>
</dbReference>
<dbReference type="SUPFAM" id="SSF88659">
    <property type="entry name" value="Sigma3 and sigma4 domains of RNA polymerase sigma factors"/>
    <property type="match status" value="1"/>
</dbReference>
<dbReference type="InterPro" id="IPR013520">
    <property type="entry name" value="Ribonucl_H"/>
</dbReference>
<dbReference type="PANTHER" id="PTHR30231">
    <property type="entry name" value="DNA POLYMERASE III SUBUNIT EPSILON"/>
    <property type="match status" value="1"/>
</dbReference>
<dbReference type="InterPro" id="IPR006054">
    <property type="entry name" value="DnaQ"/>
</dbReference>
<dbReference type="SUPFAM" id="SSF52113">
    <property type="entry name" value="BRCT domain"/>
    <property type="match status" value="1"/>
</dbReference>
<proteinExistence type="predicted"/>
<dbReference type="SUPFAM" id="SSF53098">
    <property type="entry name" value="Ribonuclease H-like"/>
    <property type="match status" value="1"/>
</dbReference>
<reference evidence="4" key="1">
    <citation type="submission" date="2019-10" db="EMBL/GenBank/DDBJ databases">
        <title>Complete genome sequence of Corynebacterium urogenitalis DSM 108747, isolated from the genital tract of a cow.</title>
        <authorList>
            <person name="Ruckert C."/>
            <person name="Ballas P."/>
            <person name="Wagener K."/>
            <person name="Drillich M."/>
            <person name="Kaempfer P."/>
            <person name="Busse H.-J."/>
            <person name="Ehling-Schulz M."/>
        </authorList>
    </citation>
    <scope>NUCLEOTIDE SEQUENCE [LARGE SCALE GENOMIC DNA]</scope>
    <source>
        <strain evidence="4">LMM 1652</strain>
    </source>
</reference>
<dbReference type="InterPro" id="IPR029024">
    <property type="entry name" value="TerB-like"/>
</dbReference>
<evidence type="ECO:0000313" key="3">
    <source>
        <dbReference type="EMBL" id="QFQ02835.1"/>
    </source>
</evidence>
<sequence length="1156" mass="126521">MVAPKKFAVLDFETTGFGHTDRVIEAGVVLLDHNHQVERTWETLIQPNRDISNSFVHHITAGDVVDAPTFEQISGELAGLLNGRTLVAHNAPFEVRFLRREFGRAGLAWPAYGAWIIDTMRLVKQRFPGEPSTLTHALELLGITNTRPHSALADAKATAELFTHLIEDGADLLISSAALDLPAFEYPASGALYARPSSTSTPQATPGQWLANISARISKRGTGGVEQYRKLLTAALADKELSRTEIHQLGQQAERDGLGRDDLLSMHEEFLRQIAIEAWLDGIITDEERATITTLAEQLGLSESLASELLATPQQGDSGPGIQLKVGDRVTFTGQLDLPREEWAKRAEAVGLSVGGVTKKSALLIAANPDSMSGKARKARDYGVPIVGEKTFAQLVRAMTEDTVAVEEDLTAVESANEATDYAAIFPWSSQNSQAAKAQGTEVQGATDQAAGDRSLQLAIEWCDTHAHLPLVELSPQLTTTTPVEVQSSFKSGYTQWFARFEEPLTAAVNDLRDLRGVGEHKLHKMVEAVVLAAIDSHASASTTDAEHLDGFYEDEQHAEHIEEFAGTVEDAPHSGWASGVGGGRTGSEWVGSEWAGSEWAGKARAGSEWAEITLFAGWNKLINVCADMHEIPEAVRATMPALVERLSSMDPVLEVFKRAAEDVRVATEADPRKLTIVSKRLIGGASLEEVGAEFGVTRERVRQLESQWKQRFQEDNGFFTAVVEAIHQRVRPVARVSAVRENLPALANEVEGLGCTYSELFVALGERWDIANGWATEPGFAQKLGDTLQELSDDYGVATVHEVADALGVPAEVLEGYIVTSDELKVIIVDDKVLTKVSSHQDRAVSVLAINGEPMQAQEIIETTGGGNIRSAQNQFAIDPRLVKISADQWALADWGMEEFKSIASWIGQRVRTSARTYDVTESDGTQRKVPAVALSDLLAEAGRLQVSEQSIRQYASLGDFETRDGMVFERIDETGNTIEGDIEDTRDVYLRGDVWHLLVTVTKDHLRGSGFPVPLGVAAFYGLKVGEELALDSRLGEQYVRVNRLKQASMSTIRRFLEDLGVREGERVWLRLGEDKTFDVTKAPDNQPNLEGMQWVYSSMGLDPQLVVDGESVEDSLARVNAALGLEPSAPRRRTVAMFRHRRQDDIADVVREL</sequence>
<keyword evidence="1" id="KW-0540">Nuclease</keyword>